<dbReference type="SMART" id="SM00320">
    <property type="entry name" value="WD40"/>
    <property type="match status" value="8"/>
</dbReference>
<keyword evidence="1 3" id="KW-0853">WD repeat</keyword>
<feature type="compositionally biased region" description="Basic and acidic residues" evidence="4">
    <location>
        <begin position="865"/>
        <end position="888"/>
    </location>
</feature>
<evidence type="ECO:0008006" key="7">
    <source>
        <dbReference type="Google" id="ProtNLM"/>
    </source>
</evidence>
<dbReference type="STRING" id="106549.A0A540N7B5"/>
<dbReference type="PANTHER" id="PTHR15574:SF40">
    <property type="entry name" value="WD AND TETRATRICOPEPTIDE REPEATS PROTEIN 1"/>
    <property type="match status" value="1"/>
</dbReference>
<dbReference type="FunFam" id="2.130.10.10:FF:002473">
    <property type="entry name" value="Transducin family protein / WD-40 repeat family protein"/>
    <property type="match status" value="1"/>
</dbReference>
<proteinExistence type="predicted"/>
<keyword evidence="6" id="KW-1185">Reference proteome</keyword>
<dbReference type="EMBL" id="VIEB01000095">
    <property type="protein sequence ID" value="TQE06899.1"/>
    <property type="molecule type" value="Genomic_DNA"/>
</dbReference>
<evidence type="ECO:0000313" key="6">
    <source>
        <dbReference type="Proteomes" id="UP000315295"/>
    </source>
</evidence>
<dbReference type="GO" id="GO:0080008">
    <property type="term" value="C:Cul4-RING E3 ubiquitin ligase complex"/>
    <property type="evidence" value="ECO:0007669"/>
    <property type="project" value="TreeGrafter"/>
</dbReference>
<dbReference type="Pfam" id="PF00400">
    <property type="entry name" value="WD40"/>
    <property type="match status" value="2"/>
</dbReference>
<dbReference type="InterPro" id="IPR036322">
    <property type="entry name" value="WD40_repeat_dom_sf"/>
</dbReference>
<dbReference type="InterPro" id="IPR015943">
    <property type="entry name" value="WD40/YVTN_repeat-like_dom_sf"/>
</dbReference>
<evidence type="ECO:0000256" key="4">
    <source>
        <dbReference type="SAM" id="MobiDB-lite"/>
    </source>
</evidence>
<evidence type="ECO:0000256" key="2">
    <source>
        <dbReference type="ARBA" id="ARBA00022737"/>
    </source>
</evidence>
<gene>
    <name evidence="5" type="ORF">C1H46_007537</name>
</gene>
<feature type="region of interest" description="Disordered" evidence="4">
    <location>
        <begin position="957"/>
        <end position="980"/>
    </location>
</feature>
<dbReference type="Proteomes" id="UP000315295">
    <property type="component" value="Unassembled WGS sequence"/>
</dbReference>
<dbReference type="InterPro" id="IPR001680">
    <property type="entry name" value="WD40_rpt"/>
</dbReference>
<feature type="repeat" description="WD" evidence="3">
    <location>
        <begin position="1039"/>
        <end position="1070"/>
    </location>
</feature>
<evidence type="ECO:0000256" key="3">
    <source>
        <dbReference type="PROSITE-ProRule" id="PRU00221"/>
    </source>
</evidence>
<dbReference type="SMART" id="SM00028">
    <property type="entry name" value="TPR"/>
    <property type="match status" value="2"/>
</dbReference>
<feature type="region of interest" description="Disordered" evidence="4">
    <location>
        <begin position="580"/>
        <end position="601"/>
    </location>
</feature>
<name>A0A540N7B5_MALBA</name>
<dbReference type="PROSITE" id="PS50082">
    <property type="entry name" value="WD_REPEATS_2"/>
    <property type="match status" value="2"/>
</dbReference>
<organism evidence="5 6">
    <name type="scientific">Malus baccata</name>
    <name type="common">Siberian crab apple</name>
    <name type="synonym">Pyrus baccata</name>
    <dbReference type="NCBI Taxonomy" id="106549"/>
    <lineage>
        <taxon>Eukaryota</taxon>
        <taxon>Viridiplantae</taxon>
        <taxon>Streptophyta</taxon>
        <taxon>Embryophyta</taxon>
        <taxon>Tracheophyta</taxon>
        <taxon>Spermatophyta</taxon>
        <taxon>Magnoliopsida</taxon>
        <taxon>eudicotyledons</taxon>
        <taxon>Gunneridae</taxon>
        <taxon>Pentapetalae</taxon>
        <taxon>rosids</taxon>
        <taxon>fabids</taxon>
        <taxon>Rosales</taxon>
        <taxon>Rosaceae</taxon>
        <taxon>Amygdaloideae</taxon>
        <taxon>Maleae</taxon>
        <taxon>Malus</taxon>
    </lineage>
</organism>
<evidence type="ECO:0000313" key="5">
    <source>
        <dbReference type="EMBL" id="TQE06899.1"/>
    </source>
</evidence>
<feature type="region of interest" description="Disordered" evidence="4">
    <location>
        <begin position="522"/>
        <end position="544"/>
    </location>
</feature>
<protein>
    <recommendedName>
        <fullName evidence="7">WD and tetratricopeptide repeats protein 1</fullName>
    </recommendedName>
</protein>
<sequence>MEGVPFHDGNIHDLIERRYVDVRHDANQRLQMHSSLVRRLSQERELEGHQGCVNSIAWNSNGSLLISGSDDTRINIWNYPSRKLLHSIETGHCANIFCTKFVPETSDELVVSGAGDAEVRLFNLSRLNGRGTDDNAISPSAVYQCHTRRVKKLAVEVGNPNVVWSASEDGTLRQHDFREGTSCPLAGFTNQECRNVLLDLRCGAKKSLADPPKQNFSLKSCDISSTRPHLLLVGGSDAFARLYDRRMLPPLTSCRKRTAPPPCVNYFCPMHLSDRGRASLHLTHVAFSPDGEEVLLSYSGEHVYLMNVNHAGESVMQYTPGDVSKLTSFNPLLNGAELHQPASIVFRNGVPKRGNIAARFEKCRNLIQIAERSLEGTDYFYGIEACNEVLDGNSCGIGPTLKHDCLCIRAGLLLKRKWKNDVHMAIRDCYNARRLNSSSFSAHYYMSDALSQLAKHKEALEFAIAAQSLAPSNSKVAERLEHVKRDLAAAESERNGKPNDGAPRSEPRGERVLSLSELLYRSEGNSDVSQDGPRSEREDSDYDEELELDFETSISGDEEHDIEPNILQGSLNLRIHRRSDSAREVGGANGSSGSPSLSSQNERLTYQGRASLHLTHVAFSPDGEEVLLSYSGEHVYLMNVNHAGESVMQYTPGDVSKLTSFNPLLNGAELHQPASIVFRNGVPKRGNIAARYTPGDVSKLTSFNPLLNGAELHQPASIVFRNGVPKRGNIAARLFQFEKCRNLIQIAERSLEGTDYFYGIEACNEVLDGNSCGIGPTLKHDCLCIRAGLLLKRKWKNDVHMAIRDCYNARRLNSSSFSAHYYMSDALSQLAKHKEALEFAIAAQSLAPSNSKVAERLEHVKRDLAAAESERNGKPNDGAPRSEPRGERVLSLSELLYRSEGNSDVSQDGPRSEREDSDYDEELELDFETSISGDEEHDIEPNILQGSLNLRIHRRSDSAREVGGANGSSGSPSLSSQNERYQPEAAIDMKQRYVGHCNVGTDIKQASFLGQRGEYVASGSDDGRWFVWEKRTGRLIKMFEGDEAVVNCIQCHPFDCVVATSGIDNTIKIWTPSASVPSIVAGGAAGPENADVSVVMESNQHRLSHNRETILYSRSEILEHFRMHEFAEGSLHPFECAQS</sequence>
<feature type="region of interest" description="Disordered" evidence="4">
    <location>
        <begin position="865"/>
        <end position="921"/>
    </location>
</feature>
<dbReference type="Gene3D" id="2.130.10.10">
    <property type="entry name" value="YVTN repeat-like/Quinoprotein amine dehydrogenase"/>
    <property type="match status" value="2"/>
</dbReference>
<accession>A0A540N7B5</accession>
<dbReference type="SUPFAM" id="SSF50978">
    <property type="entry name" value="WD40 repeat-like"/>
    <property type="match status" value="1"/>
</dbReference>
<feature type="repeat" description="WD" evidence="3">
    <location>
        <begin position="46"/>
        <end position="87"/>
    </location>
</feature>
<feature type="region of interest" description="Disordered" evidence="4">
    <location>
        <begin position="488"/>
        <end position="510"/>
    </location>
</feature>
<dbReference type="PROSITE" id="PS50294">
    <property type="entry name" value="WD_REPEATS_REGION"/>
    <property type="match status" value="1"/>
</dbReference>
<reference evidence="5 6" key="1">
    <citation type="journal article" date="2019" name="G3 (Bethesda)">
        <title>Sequencing of a Wild Apple (Malus baccata) Genome Unravels the Differences Between Cultivated and Wild Apple Species Regarding Disease Resistance and Cold Tolerance.</title>
        <authorList>
            <person name="Chen X."/>
        </authorList>
    </citation>
    <scope>NUCLEOTIDE SEQUENCE [LARGE SCALE GENOMIC DNA]</scope>
    <source>
        <strain evidence="6">cv. Shandingzi</strain>
        <tissue evidence="5">Leaves</tissue>
    </source>
</reference>
<dbReference type="Gene3D" id="1.25.40.10">
    <property type="entry name" value="Tetratricopeptide repeat domain"/>
    <property type="match status" value="2"/>
</dbReference>
<dbReference type="GO" id="GO:0045717">
    <property type="term" value="P:negative regulation of fatty acid biosynthetic process"/>
    <property type="evidence" value="ECO:0007669"/>
    <property type="project" value="TreeGrafter"/>
</dbReference>
<dbReference type="PANTHER" id="PTHR15574">
    <property type="entry name" value="WD REPEAT DOMAIN-CONTAINING FAMILY"/>
    <property type="match status" value="1"/>
</dbReference>
<dbReference type="InterPro" id="IPR045151">
    <property type="entry name" value="DCAF8"/>
</dbReference>
<evidence type="ECO:0000256" key="1">
    <source>
        <dbReference type="ARBA" id="ARBA00022574"/>
    </source>
</evidence>
<dbReference type="GO" id="GO:0005737">
    <property type="term" value="C:cytoplasm"/>
    <property type="evidence" value="ECO:0007669"/>
    <property type="project" value="TreeGrafter"/>
</dbReference>
<dbReference type="InterPro" id="IPR019734">
    <property type="entry name" value="TPR_rpt"/>
</dbReference>
<comment type="caution">
    <text evidence="5">The sequence shown here is derived from an EMBL/GenBank/DDBJ whole genome shotgun (WGS) entry which is preliminary data.</text>
</comment>
<dbReference type="AlphaFoldDB" id="A0A540N7B5"/>
<keyword evidence="2" id="KW-0677">Repeat</keyword>
<dbReference type="SUPFAM" id="SSF48452">
    <property type="entry name" value="TPR-like"/>
    <property type="match status" value="1"/>
</dbReference>
<dbReference type="InterPro" id="IPR011990">
    <property type="entry name" value="TPR-like_helical_dom_sf"/>
</dbReference>